<dbReference type="Gene3D" id="1.10.10.750">
    <property type="entry name" value="Ypt/Rab-GAP domain of gyp1p, domain 1"/>
    <property type="match status" value="1"/>
</dbReference>
<evidence type="ECO:0000313" key="4">
    <source>
        <dbReference type="EMBL" id="CAD5229209.1"/>
    </source>
</evidence>
<dbReference type="SMART" id="SM00164">
    <property type="entry name" value="TBC"/>
    <property type="match status" value="1"/>
</dbReference>
<dbReference type="Gene3D" id="1.10.8.270">
    <property type="entry name" value="putative rabgap domain of human tbc1 domain family member 14 like domains"/>
    <property type="match status" value="1"/>
</dbReference>
<proteinExistence type="predicted"/>
<dbReference type="Gene3D" id="1.10.472.80">
    <property type="entry name" value="Ypt/Rab-GAP domain of gyp1p, domain 3"/>
    <property type="match status" value="1"/>
</dbReference>
<dbReference type="InterPro" id="IPR035969">
    <property type="entry name" value="Rab-GAP_TBC_sf"/>
</dbReference>
<accession>A0A811LM83</accession>
<keyword evidence="1" id="KW-0343">GTPase activation</keyword>
<dbReference type="AlphaFoldDB" id="A0A811LM83"/>
<dbReference type="Pfam" id="PF00566">
    <property type="entry name" value="RabGAP-TBC"/>
    <property type="match status" value="1"/>
</dbReference>
<dbReference type="PROSITE" id="PS50086">
    <property type="entry name" value="TBC_RABGAP"/>
    <property type="match status" value="1"/>
</dbReference>
<dbReference type="SUPFAM" id="SSF47923">
    <property type="entry name" value="Ypt/Rab-GAP domain of gyp1p"/>
    <property type="match status" value="2"/>
</dbReference>
<dbReference type="FunFam" id="1.10.8.270:FF:000019">
    <property type="entry name" value="TBC1 domain family member 13"/>
    <property type="match status" value="1"/>
</dbReference>
<feature type="domain" description="Rab-GAP TBC" evidence="3">
    <location>
        <begin position="34"/>
        <end position="303"/>
    </location>
</feature>
<dbReference type="OrthoDB" id="10263206at2759"/>
<dbReference type="InterPro" id="IPR000195">
    <property type="entry name" value="Rab-GAP-TBC_dom"/>
</dbReference>
<gene>
    <name evidence="4" type="ORF">BOKJ2_LOCUS13268</name>
</gene>
<organism evidence="4 5">
    <name type="scientific">Bursaphelenchus okinawaensis</name>
    <dbReference type="NCBI Taxonomy" id="465554"/>
    <lineage>
        <taxon>Eukaryota</taxon>
        <taxon>Metazoa</taxon>
        <taxon>Ecdysozoa</taxon>
        <taxon>Nematoda</taxon>
        <taxon>Chromadorea</taxon>
        <taxon>Rhabditida</taxon>
        <taxon>Tylenchina</taxon>
        <taxon>Tylenchomorpha</taxon>
        <taxon>Aphelenchoidea</taxon>
        <taxon>Aphelenchoididae</taxon>
        <taxon>Bursaphelenchus</taxon>
    </lineage>
</organism>
<evidence type="ECO:0000256" key="1">
    <source>
        <dbReference type="ARBA" id="ARBA00022468"/>
    </source>
</evidence>
<keyword evidence="5" id="KW-1185">Reference proteome</keyword>
<reference evidence="4" key="1">
    <citation type="submission" date="2020-09" db="EMBL/GenBank/DDBJ databases">
        <authorList>
            <person name="Kikuchi T."/>
        </authorList>
    </citation>
    <scope>NUCLEOTIDE SEQUENCE</scope>
    <source>
        <strain evidence="4">SH1</strain>
    </source>
</reference>
<dbReference type="PANTHER" id="PTHR22957:SF27">
    <property type="entry name" value="TBC1 DOMAIN FAMILY MEMBER 13"/>
    <property type="match status" value="1"/>
</dbReference>
<dbReference type="GO" id="GO:0005096">
    <property type="term" value="F:GTPase activator activity"/>
    <property type="evidence" value="ECO:0007669"/>
    <property type="project" value="UniProtKB-KW"/>
</dbReference>
<dbReference type="Proteomes" id="UP000614601">
    <property type="component" value="Unassembled WGS sequence"/>
</dbReference>
<dbReference type="EMBL" id="CAJFDH010000006">
    <property type="protein sequence ID" value="CAD5229209.1"/>
    <property type="molecule type" value="Genomic_DNA"/>
</dbReference>
<dbReference type="FunFam" id="1.10.472.80:FF:000048">
    <property type="entry name" value="TBC domain containing protein"/>
    <property type="match status" value="1"/>
</dbReference>
<protein>
    <recommendedName>
        <fullName evidence="3">Rab-GAP TBC domain-containing protein</fullName>
    </recommendedName>
</protein>
<evidence type="ECO:0000313" key="5">
    <source>
        <dbReference type="Proteomes" id="UP000614601"/>
    </source>
</evidence>
<evidence type="ECO:0000256" key="2">
    <source>
        <dbReference type="SAM" id="MobiDB-lite"/>
    </source>
</evidence>
<evidence type="ECO:0000259" key="3">
    <source>
        <dbReference type="PROSITE" id="PS50086"/>
    </source>
</evidence>
<feature type="compositionally biased region" description="Polar residues" evidence="2">
    <location>
        <begin position="395"/>
        <end position="404"/>
    </location>
</feature>
<dbReference type="Proteomes" id="UP000783686">
    <property type="component" value="Unassembled WGS sequence"/>
</dbReference>
<feature type="region of interest" description="Disordered" evidence="2">
    <location>
        <begin position="395"/>
        <end position="415"/>
    </location>
</feature>
<name>A0A811LM83_9BILA</name>
<dbReference type="GO" id="GO:0006886">
    <property type="term" value="P:intracellular protein transport"/>
    <property type="evidence" value="ECO:0007669"/>
    <property type="project" value="TreeGrafter"/>
</dbReference>
<dbReference type="PANTHER" id="PTHR22957">
    <property type="entry name" value="TBC1 DOMAIN FAMILY MEMBER GTPASE-ACTIVATING PROTEIN"/>
    <property type="match status" value="1"/>
</dbReference>
<sequence length="415" mass="48447">MSKYIERITHIENLLLIQNLVIDTNALREACSFGIPDLLRPLCWRLFLGYLPKERQEWHAGLKKQREDYVSLVGNLIEAHIECSEEGPVDHPLSDGEHSQWAKFFADNDVLIQIDKDVRRLRPEIDFFQRTTNYPMKEAQKLSKRLNTLDNDDEPVRIVDGEYHWQVVERILFVYSKVNPGIKYVQGMNEIIGPLYYVFASDPDKEWAECAEADTFYCFQLLMSEIKDNFIKSLDSSSCGIEWTLAHFSQLFQSVDPELYDHIVLKLDVKPQFYAFRWLSLLLSQEYSLPDLINIWDSVFSAHNRVEETEYICVAMLCQFRTELLNGDFSQVVKFLQNYPVIDTNQLINLSWEIKNKQKSNNNNNGHKSTGKFWNKERFSAIVSGAKERISNYANVKRSTNRSDGSIKYRHSPSE</sequence>
<comment type="caution">
    <text evidence="4">The sequence shown here is derived from an EMBL/GenBank/DDBJ whole genome shotgun (WGS) entry which is preliminary data.</text>
</comment>
<dbReference type="EMBL" id="CAJFCW020000006">
    <property type="protein sequence ID" value="CAG9126016.1"/>
    <property type="molecule type" value="Genomic_DNA"/>
</dbReference>